<reference evidence="3" key="1">
    <citation type="submission" date="2022-10" db="EMBL/GenBank/DDBJ databases">
        <title>YIM 151497 complete genome.</title>
        <authorList>
            <person name="Chen X."/>
        </authorList>
    </citation>
    <scope>NUCLEOTIDE SEQUENCE</scope>
    <source>
        <strain evidence="3">YIM 151497</strain>
    </source>
</reference>
<protein>
    <submittedName>
        <fullName evidence="3">TRAP transporter substrate-binding protein</fullName>
    </submittedName>
</protein>
<dbReference type="Proteomes" id="UP001163882">
    <property type="component" value="Chromosome"/>
</dbReference>
<dbReference type="PROSITE" id="PS51257">
    <property type="entry name" value="PROKAR_LIPOPROTEIN"/>
    <property type="match status" value="1"/>
</dbReference>
<feature type="chain" id="PRO_5047312535" evidence="2">
    <location>
        <begin position="21"/>
        <end position="337"/>
    </location>
</feature>
<evidence type="ECO:0000313" key="4">
    <source>
        <dbReference type="Proteomes" id="UP001163882"/>
    </source>
</evidence>
<dbReference type="RefSeq" id="WP_264226290.1">
    <property type="nucleotide sequence ID" value="NZ_CP107716.1"/>
</dbReference>
<keyword evidence="1 2" id="KW-0732">Signal</keyword>
<dbReference type="Gene3D" id="3.40.190.170">
    <property type="entry name" value="Bacterial extracellular solute-binding protein, family 7"/>
    <property type="match status" value="1"/>
</dbReference>
<dbReference type="InterPro" id="IPR038404">
    <property type="entry name" value="TRAP_DctP_sf"/>
</dbReference>
<dbReference type="InterPro" id="IPR018389">
    <property type="entry name" value="DctP_fam"/>
</dbReference>
<gene>
    <name evidence="3" type="ORF">OF122_02555</name>
</gene>
<evidence type="ECO:0000313" key="3">
    <source>
        <dbReference type="EMBL" id="UYQ72680.1"/>
    </source>
</evidence>
<sequence length="337" mass="36982">MKRLLIASTTVLVACMGVQAQEVTLRLSHWLPPQHAVPQTGMTEWTQSITEASSGEIQFEIFPAQQLGAAPDHYDMTRDGIVDIGYVNPGYTAGRFPIYELTGLPFLSSTGPAAGKAIHEWYQGDYAEAEMGDVYFCLVNPHEPGRFHGNMPIRVPADVSGLNVRPAHSTMARFINSLGGSSVQVPAPEAREAIARGTADAVTIPYEAMKVFNLAEVTKFHNDMPLYLSSQVMLFNQGSYDRLSDSQKQIIDDHCTPEWSQRFSEGWAIYDEGVRQEMIDSPDHEVFMPSDDELALWREAAEATVVGALEAVDAAGYDSEVVFNGLKDALAANDSAY</sequence>
<accession>A0ABY6ISL3</accession>
<organism evidence="3 4">
    <name type="scientific">Pelagibacterium flavum</name>
    <dbReference type="NCBI Taxonomy" id="2984530"/>
    <lineage>
        <taxon>Bacteria</taxon>
        <taxon>Pseudomonadati</taxon>
        <taxon>Pseudomonadota</taxon>
        <taxon>Alphaproteobacteria</taxon>
        <taxon>Hyphomicrobiales</taxon>
        <taxon>Devosiaceae</taxon>
        <taxon>Pelagibacterium</taxon>
    </lineage>
</organism>
<keyword evidence="4" id="KW-1185">Reference proteome</keyword>
<proteinExistence type="predicted"/>
<dbReference type="PANTHER" id="PTHR33376">
    <property type="match status" value="1"/>
</dbReference>
<dbReference type="Pfam" id="PF03480">
    <property type="entry name" value="DctP"/>
    <property type="match status" value="1"/>
</dbReference>
<evidence type="ECO:0000256" key="2">
    <source>
        <dbReference type="SAM" id="SignalP"/>
    </source>
</evidence>
<feature type="signal peptide" evidence="2">
    <location>
        <begin position="1"/>
        <end position="20"/>
    </location>
</feature>
<dbReference type="PANTHER" id="PTHR33376:SF15">
    <property type="entry name" value="BLL6794 PROTEIN"/>
    <property type="match status" value="1"/>
</dbReference>
<dbReference type="CDD" id="cd13665">
    <property type="entry name" value="PBP2_TRAP_Dctp3_4"/>
    <property type="match status" value="1"/>
</dbReference>
<dbReference type="EMBL" id="CP107716">
    <property type="protein sequence ID" value="UYQ72680.1"/>
    <property type="molecule type" value="Genomic_DNA"/>
</dbReference>
<evidence type="ECO:0000256" key="1">
    <source>
        <dbReference type="ARBA" id="ARBA00022729"/>
    </source>
</evidence>
<dbReference type="NCBIfam" id="NF037995">
    <property type="entry name" value="TRAP_S1"/>
    <property type="match status" value="1"/>
</dbReference>
<name>A0ABY6ISL3_9HYPH</name>